<proteinExistence type="predicted"/>
<dbReference type="PROSITE" id="PS51257">
    <property type="entry name" value="PROKAR_LIPOPROTEIN"/>
    <property type="match status" value="1"/>
</dbReference>
<organism evidence="1 2">
    <name type="scientific">Zhongshania marina</name>
    <dbReference type="NCBI Taxonomy" id="2304603"/>
    <lineage>
        <taxon>Bacteria</taxon>
        <taxon>Pseudomonadati</taxon>
        <taxon>Pseudomonadota</taxon>
        <taxon>Gammaproteobacteria</taxon>
        <taxon>Cellvibrionales</taxon>
        <taxon>Spongiibacteraceae</taxon>
        <taxon>Zhongshania</taxon>
    </lineage>
</organism>
<dbReference type="EMBL" id="PQGG01000012">
    <property type="protein sequence ID" value="POP53693.1"/>
    <property type="molecule type" value="Genomic_DNA"/>
</dbReference>
<dbReference type="Proteomes" id="UP000237222">
    <property type="component" value="Unassembled WGS sequence"/>
</dbReference>
<dbReference type="AlphaFoldDB" id="A0A2S4HI90"/>
<accession>A0A2S4HI90</accession>
<evidence type="ECO:0000313" key="2">
    <source>
        <dbReference type="Proteomes" id="UP000237222"/>
    </source>
</evidence>
<reference evidence="1 2" key="1">
    <citation type="submission" date="2018-01" db="EMBL/GenBank/DDBJ databases">
        <authorList>
            <person name="Yu X.-D."/>
        </authorList>
    </citation>
    <scope>NUCLEOTIDE SEQUENCE [LARGE SCALE GENOMIC DNA]</scope>
    <source>
        <strain evidence="1 2">ZX-21</strain>
    </source>
</reference>
<gene>
    <name evidence="1" type="ORF">C0068_05320</name>
</gene>
<sequence>MLTRYIYFSFTFFVLLLTACGGGGGGGNGGDVGATPKPDSLDINALSYVRHSFVENSVKVPLPHWESIPSVEFPSASDEPLELEIEPISLATGQWRTFFVVLNAESADQTFSNELRNKTILSSQYLVIDGFPAEQTVYEGNITFDIDDGDGESLATPNQGSNVQDRFRFLQTTVDVNGDFYTLLYVAEVTDYVRYEEIAYHLAESMEFATRLPIQRSNAAGDLVSASTESQTLFAYCEIDDKSGLPQMALNSVLLTSERVEQPETLIATFPLGSDSCSTTGLAYGDGHYLVVYASRTGQNETLVAQILDAQGRPQNEGTVLATADAVPSENTFDDLNLIYDGGRFFAAWTELALNGGSGAERRQLVGQFIDADYTASERMVIQGDLVPRYVTEYRRLALAVAEQSVGIAWSFTSASAPSEQMTRLMVMDLNGNALNGSPITVRNHSGVELLDLDLAVIGSTYSLFWVERSHTPESQSQFDDRLLAQQFTDSGAFLNEFPVLVMGPLLNLQGLEYEKNRLEVNPWNDEFYFIWESSLADDGNRYASKAYGVAVDSNLSSRSEPEVMEYASVGLFNLTLIHYQDISYMTWLPAISANHAQVWVYSRDAFSELSWLPTESYEQ</sequence>
<evidence type="ECO:0008006" key="3">
    <source>
        <dbReference type="Google" id="ProtNLM"/>
    </source>
</evidence>
<dbReference type="RefSeq" id="WP_103683453.1">
    <property type="nucleotide sequence ID" value="NZ_PQGG01000012.1"/>
</dbReference>
<name>A0A2S4HI90_9GAMM</name>
<evidence type="ECO:0000313" key="1">
    <source>
        <dbReference type="EMBL" id="POP53693.1"/>
    </source>
</evidence>
<comment type="caution">
    <text evidence="1">The sequence shown here is derived from an EMBL/GenBank/DDBJ whole genome shotgun (WGS) entry which is preliminary data.</text>
</comment>
<protein>
    <recommendedName>
        <fullName evidence="3">Lipoprotein</fullName>
    </recommendedName>
</protein>